<feature type="region of interest" description="Disordered" evidence="5">
    <location>
        <begin position="305"/>
        <end position="326"/>
    </location>
</feature>
<name>A0A151GT14_DRECN</name>
<dbReference type="PANTHER" id="PTHR10434">
    <property type="entry name" value="1-ACYL-SN-GLYCEROL-3-PHOSPHATE ACYLTRANSFERASE"/>
    <property type="match status" value="1"/>
</dbReference>
<dbReference type="SMART" id="SM00563">
    <property type="entry name" value="PlsC"/>
    <property type="match status" value="1"/>
</dbReference>
<dbReference type="STRING" id="98403.A0A151GT14"/>
<dbReference type="FunCoup" id="A0A151GT14">
    <property type="interactions" value="257"/>
</dbReference>
<dbReference type="Proteomes" id="UP000076580">
    <property type="component" value="Chromosome 01"/>
</dbReference>
<dbReference type="Pfam" id="PF01553">
    <property type="entry name" value="Acyltransferase"/>
    <property type="match status" value="1"/>
</dbReference>
<comment type="catalytic activity">
    <reaction evidence="4">
        <text>a 1-acyl-sn-glycero-3-phosphate + an acyl-CoA = a 1,2-diacyl-sn-glycero-3-phosphate + CoA</text>
        <dbReference type="Rhea" id="RHEA:19709"/>
        <dbReference type="ChEBI" id="CHEBI:57287"/>
        <dbReference type="ChEBI" id="CHEBI:57970"/>
        <dbReference type="ChEBI" id="CHEBI:58342"/>
        <dbReference type="ChEBI" id="CHEBI:58608"/>
        <dbReference type="EC" id="2.3.1.51"/>
    </reaction>
</comment>
<evidence type="ECO:0000256" key="5">
    <source>
        <dbReference type="SAM" id="MobiDB-lite"/>
    </source>
</evidence>
<accession>A0A151GT14</accession>
<feature type="transmembrane region" description="Helical" evidence="6">
    <location>
        <begin position="42"/>
        <end position="62"/>
    </location>
</feature>
<evidence type="ECO:0000259" key="7">
    <source>
        <dbReference type="SMART" id="SM00563"/>
    </source>
</evidence>
<keyword evidence="4" id="KW-1208">Phospholipid metabolism</keyword>
<evidence type="ECO:0000256" key="3">
    <source>
        <dbReference type="ARBA" id="ARBA00023315"/>
    </source>
</evidence>
<protein>
    <recommendedName>
        <fullName evidence="4">1-acyl-sn-glycerol-3-phosphate acyltransferase</fullName>
        <ecNumber evidence="4">2.3.1.51</ecNumber>
    </recommendedName>
</protein>
<reference evidence="8 9" key="1">
    <citation type="journal article" date="2016" name="Sci. Rep.">
        <title>Insights into Adaptations to a Near-Obligate Nematode Endoparasitic Lifestyle from the Finished Genome of Drechmeria coniospora.</title>
        <authorList>
            <person name="Zhang L."/>
            <person name="Zhou Z."/>
            <person name="Guo Q."/>
            <person name="Fokkens L."/>
            <person name="Miskei M."/>
            <person name="Pocsi I."/>
            <person name="Zhang W."/>
            <person name="Chen M."/>
            <person name="Wang L."/>
            <person name="Sun Y."/>
            <person name="Donzelli B.G."/>
            <person name="Gibson D.M."/>
            <person name="Nelson D.R."/>
            <person name="Luo J.G."/>
            <person name="Rep M."/>
            <person name="Liu H."/>
            <person name="Yang S."/>
            <person name="Wang J."/>
            <person name="Krasnoff S.B."/>
            <person name="Xu Y."/>
            <person name="Molnar I."/>
            <person name="Lin M."/>
        </authorList>
    </citation>
    <scope>NUCLEOTIDE SEQUENCE [LARGE SCALE GENOMIC DNA]</scope>
    <source>
        <strain evidence="8 9">ARSEF 6962</strain>
    </source>
</reference>
<dbReference type="AlphaFoldDB" id="A0A151GT14"/>
<sequence>MASLLTLMTNVLLGYVGLILFFYLLSLAIPRAGFVARVLVSYANILAAAIFGGLASIFLTIIGQQRISQWVTGRWFHFTMRWTTGIRFTVDDPRDILGTTRPAVFVGNHQSELDMLMLSKMFPKYCSVTAKIDLKPIPFLGWFMRLSGTIFINRNNSKDARHAMAGAAKEIRDKRQSVYIFPEGTRSYTKEPELLPFKKGAFHLAIQAGVPIVPCITANYSHILYLKNMVFKSGTIPIRSAPSPPWPSAIYPRLALACAKHAAVLDPIPTKGLTSADVDELSRTTRELMLKELIILSAEAKGQPIPDSGPLNGSPVATSTGIDTSS</sequence>
<keyword evidence="6" id="KW-1133">Transmembrane helix</keyword>
<evidence type="ECO:0000256" key="2">
    <source>
        <dbReference type="ARBA" id="ARBA00022679"/>
    </source>
</evidence>
<feature type="domain" description="Phospholipid/glycerol acyltransferase" evidence="7">
    <location>
        <begin position="103"/>
        <end position="220"/>
    </location>
</feature>
<dbReference type="InterPro" id="IPR004552">
    <property type="entry name" value="AGP_acyltrans"/>
</dbReference>
<dbReference type="InParanoid" id="A0A151GT14"/>
<dbReference type="CDD" id="cd07989">
    <property type="entry name" value="LPLAT_AGPAT-like"/>
    <property type="match status" value="1"/>
</dbReference>
<dbReference type="GO" id="GO:0016020">
    <property type="term" value="C:membrane"/>
    <property type="evidence" value="ECO:0007669"/>
    <property type="project" value="InterPro"/>
</dbReference>
<keyword evidence="6" id="KW-0472">Membrane</keyword>
<dbReference type="GO" id="GO:0005783">
    <property type="term" value="C:endoplasmic reticulum"/>
    <property type="evidence" value="ECO:0007669"/>
    <property type="project" value="TreeGrafter"/>
</dbReference>
<organism evidence="8 9">
    <name type="scientific">Drechmeria coniospora</name>
    <name type="common">Nematophagous fungus</name>
    <name type="synonym">Meria coniospora</name>
    <dbReference type="NCBI Taxonomy" id="98403"/>
    <lineage>
        <taxon>Eukaryota</taxon>
        <taxon>Fungi</taxon>
        <taxon>Dikarya</taxon>
        <taxon>Ascomycota</taxon>
        <taxon>Pezizomycotina</taxon>
        <taxon>Sordariomycetes</taxon>
        <taxon>Hypocreomycetidae</taxon>
        <taxon>Hypocreales</taxon>
        <taxon>Ophiocordycipitaceae</taxon>
        <taxon>Drechmeria</taxon>
    </lineage>
</organism>
<comment type="caution">
    <text evidence="8">The sequence shown here is derived from an EMBL/GenBank/DDBJ whole genome shotgun (WGS) entry which is preliminary data.</text>
</comment>
<dbReference type="InterPro" id="IPR002123">
    <property type="entry name" value="Plipid/glycerol_acylTrfase"/>
</dbReference>
<comment type="similarity">
    <text evidence="1 4">Belongs to the 1-acyl-sn-glycerol-3-phosphate acyltransferase family.</text>
</comment>
<dbReference type="SUPFAM" id="SSF69593">
    <property type="entry name" value="Glycerol-3-phosphate (1)-acyltransferase"/>
    <property type="match status" value="1"/>
</dbReference>
<dbReference type="GO" id="GO:0003841">
    <property type="term" value="F:1-acylglycerol-3-phosphate O-acyltransferase activity"/>
    <property type="evidence" value="ECO:0007669"/>
    <property type="project" value="UniProtKB-UniRule"/>
</dbReference>
<keyword evidence="2 4" id="KW-0808">Transferase</keyword>
<evidence type="ECO:0000256" key="4">
    <source>
        <dbReference type="RuleBase" id="RU361267"/>
    </source>
</evidence>
<gene>
    <name evidence="8" type="ORF">DCS_01355</name>
</gene>
<dbReference type="NCBIfam" id="TIGR00530">
    <property type="entry name" value="AGP_acyltrn"/>
    <property type="match status" value="1"/>
</dbReference>
<evidence type="ECO:0000313" key="8">
    <source>
        <dbReference type="EMBL" id="KYK60218.1"/>
    </source>
</evidence>
<proteinExistence type="inferred from homology"/>
<dbReference type="GeneID" id="63713998"/>
<evidence type="ECO:0000256" key="6">
    <source>
        <dbReference type="SAM" id="Phobius"/>
    </source>
</evidence>
<dbReference type="GO" id="GO:0006654">
    <property type="term" value="P:phosphatidic acid biosynthetic process"/>
    <property type="evidence" value="ECO:0007669"/>
    <property type="project" value="TreeGrafter"/>
</dbReference>
<keyword evidence="4" id="KW-0594">Phospholipid biosynthesis</keyword>
<evidence type="ECO:0000256" key="1">
    <source>
        <dbReference type="ARBA" id="ARBA00008655"/>
    </source>
</evidence>
<keyword evidence="3 4" id="KW-0012">Acyltransferase</keyword>
<feature type="transmembrane region" description="Helical" evidence="6">
    <location>
        <begin position="12"/>
        <end position="30"/>
    </location>
</feature>
<comment type="domain">
    <text evidence="4">The HXXXXD motif is essential for acyltransferase activity and may constitute the binding site for the phosphate moiety of the glycerol-3-phosphate.</text>
</comment>
<keyword evidence="4" id="KW-0443">Lipid metabolism</keyword>
<dbReference type="EMBL" id="LAYC01000001">
    <property type="protein sequence ID" value="KYK60218.1"/>
    <property type="molecule type" value="Genomic_DNA"/>
</dbReference>
<dbReference type="EC" id="2.3.1.51" evidence="4"/>
<keyword evidence="4" id="KW-0444">Lipid biosynthesis</keyword>
<keyword evidence="9" id="KW-1185">Reference proteome</keyword>
<feature type="compositionally biased region" description="Polar residues" evidence="5">
    <location>
        <begin position="315"/>
        <end position="326"/>
    </location>
</feature>
<dbReference type="RefSeq" id="XP_040659570.1">
    <property type="nucleotide sequence ID" value="XM_040798687.1"/>
</dbReference>
<dbReference type="PANTHER" id="PTHR10434:SF11">
    <property type="entry name" value="1-ACYL-SN-GLYCEROL-3-PHOSPHATE ACYLTRANSFERASE"/>
    <property type="match status" value="1"/>
</dbReference>
<keyword evidence="6" id="KW-0812">Transmembrane</keyword>
<evidence type="ECO:0000313" key="9">
    <source>
        <dbReference type="Proteomes" id="UP000076580"/>
    </source>
</evidence>